<dbReference type="SUPFAM" id="SSF53756">
    <property type="entry name" value="UDP-Glycosyltransferase/glycogen phosphorylase"/>
    <property type="match status" value="1"/>
</dbReference>
<name>A0ABY5QFF8_9BURK</name>
<reference evidence="2" key="1">
    <citation type="submission" date="2022-08" db="EMBL/GenBank/DDBJ databases">
        <title>Multi-unit outbreak of Pandoraea commovens among non-cystic fibrosis intensive care patients from 2019 to 2021 in Berlin, Germany.</title>
        <authorList>
            <person name="Menzel P."/>
        </authorList>
    </citation>
    <scope>NUCLEOTIDE SEQUENCE</scope>
    <source>
        <strain evidence="2">LB-19-202-79</strain>
    </source>
</reference>
<dbReference type="RefSeq" id="WP_257958854.1">
    <property type="nucleotide sequence ID" value="NZ_CP102780.1"/>
</dbReference>
<proteinExistence type="predicted"/>
<organism evidence="2 3">
    <name type="scientific">Pandoraea commovens</name>
    <dbReference type="NCBI Taxonomy" id="2508289"/>
    <lineage>
        <taxon>Bacteria</taxon>
        <taxon>Pseudomonadati</taxon>
        <taxon>Pseudomonadota</taxon>
        <taxon>Betaproteobacteria</taxon>
        <taxon>Burkholderiales</taxon>
        <taxon>Burkholderiaceae</taxon>
        <taxon>Pandoraea</taxon>
    </lineage>
</organism>
<sequence>MTSSIAMPSQASASQPIETWFLTSEFEGQRAGSFRQERWSKVFTGLNCPVRVFNVQGANRVLEKTFDSPEQIEAFREAVMNVSVAKASVREGTVINIIRFIKHTFFIDLYLPNVIALYRRCAQLLRETQGNVVIMASSPPFSMAVVGALLKRRFPQKVTLSVDMRDAWALHDSLGGNRGIKRAIEGAVLRRADAVTTVSYGLAEEFESNYGVKVGTLFNVATHYFEPSAPREIDWRALNPDIDPNRIKAVYTGSTPIGFYDLDSLTRGIRQLRERNPAAADRLQVIFVGACAPVQAAWEALGGGNDVIFVPHVNHHTARAIQQNADVLMFLAYFAPGNKGVVSTKIFEYMALGKPIYPVSLHQNSDVDRLLETYCGRSLCLHTADEMTTAFERVVEQGANETLPHMDDPQRVRPLLDGYRDLARTLLGKAQGRAS</sequence>
<gene>
    <name evidence="2" type="ORF">NTU39_25660</name>
</gene>
<evidence type="ECO:0000313" key="2">
    <source>
        <dbReference type="EMBL" id="UVA79334.1"/>
    </source>
</evidence>
<dbReference type="Proteomes" id="UP001058980">
    <property type="component" value="Chromosome"/>
</dbReference>
<evidence type="ECO:0000259" key="1">
    <source>
        <dbReference type="Pfam" id="PF13439"/>
    </source>
</evidence>
<protein>
    <recommendedName>
        <fullName evidence="1">Glycosyltransferase subfamily 4-like N-terminal domain-containing protein</fullName>
    </recommendedName>
</protein>
<dbReference type="EMBL" id="CP102780">
    <property type="protein sequence ID" value="UVA79334.1"/>
    <property type="molecule type" value="Genomic_DNA"/>
</dbReference>
<dbReference type="Gene3D" id="3.40.50.2000">
    <property type="entry name" value="Glycogen Phosphorylase B"/>
    <property type="match status" value="2"/>
</dbReference>
<accession>A0ABY5QFF8</accession>
<keyword evidence="3" id="KW-1185">Reference proteome</keyword>
<feature type="domain" description="Glycosyltransferase subfamily 4-like N-terminal" evidence="1">
    <location>
        <begin position="93"/>
        <end position="213"/>
    </location>
</feature>
<evidence type="ECO:0000313" key="3">
    <source>
        <dbReference type="Proteomes" id="UP001058980"/>
    </source>
</evidence>
<dbReference type="InterPro" id="IPR028098">
    <property type="entry name" value="Glyco_trans_4-like_N"/>
</dbReference>
<dbReference type="Pfam" id="PF13439">
    <property type="entry name" value="Glyco_transf_4"/>
    <property type="match status" value="1"/>
</dbReference>